<evidence type="ECO:0000256" key="1">
    <source>
        <dbReference type="ARBA" id="ARBA00022801"/>
    </source>
</evidence>
<dbReference type="InterPro" id="IPR052016">
    <property type="entry name" value="Bact_Sigma-Reg"/>
</dbReference>
<feature type="transmembrane region" description="Helical" evidence="2">
    <location>
        <begin position="30"/>
        <end position="51"/>
    </location>
</feature>
<dbReference type="GO" id="GO:0004722">
    <property type="term" value="F:protein serine/threonine phosphatase activity"/>
    <property type="evidence" value="ECO:0007669"/>
    <property type="project" value="InterPro"/>
</dbReference>
<feature type="transmembrane region" description="Helical" evidence="2">
    <location>
        <begin position="209"/>
        <end position="242"/>
    </location>
</feature>
<evidence type="ECO:0000259" key="3">
    <source>
        <dbReference type="PROSITE" id="PS51746"/>
    </source>
</evidence>
<keyword evidence="5" id="KW-1185">Reference proteome</keyword>
<dbReference type="InterPro" id="IPR045768">
    <property type="entry name" value="SpoIIE_N"/>
</dbReference>
<dbReference type="InterPro" id="IPR001932">
    <property type="entry name" value="PPM-type_phosphatase-like_dom"/>
</dbReference>
<keyword evidence="2" id="KW-1133">Transmembrane helix</keyword>
<dbReference type="PROSITE" id="PS51746">
    <property type="entry name" value="PPM_2"/>
    <property type="match status" value="1"/>
</dbReference>
<dbReference type="PANTHER" id="PTHR43156">
    <property type="entry name" value="STAGE II SPORULATION PROTEIN E-RELATED"/>
    <property type="match status" value="1"/>
</dbReference>
<feature type="transmembrane region" description="Helical" evidence="2">
    <location>
        <begin position="122"/>
        <end position="138"/>
    </location>
</feature>
<sequence>MQYGENIRTYKRVKSSMVISNDRDGDGAKIVAKSIMFFCVAILVSRVIMINKSAPFGIAFLLTILFLEDNKLSLFVGLGSILGYITTIGVLENSLMYITIVPTLVIICLILNSFIKRNIKKFVIIGATLIMIFAYTMLVNQYTLLLALGNTALEGVSIIPVYLILEYSINSFKNIRTKHLFSNEEIVSMSILIALIIAGTWGIEVFNISILSVLSISVVSIIGYVCGTSIGATAGIAMGVIVGMSSQNIFGYATVLGVCALTSGIFREGGKLISSLASFIVFCIMKIYIAAYIPEGISQFILAEGILSTALFIVIPNGIYETISGELDVEKKSKRYEEGYVNKVKGIFTDRLDKFSEVLLNMAGTLNNLADNDKLDMSTKSSGLIENLANRVCNSCDTCGICWGREMINTYKAFGELLESAQNKTNIFPQLLEKKCIRKASLIRNTEDIINKFIISEMWRSRLAEGRELIANQFNNMAKSVDEIMEEFSADFNEDKASEKKIMRILEKYDIEADDVFAIKDKNERLNIQITCNSCNGRNLCVKKILPLINDCVDYKMKLKADGCKINPITNKCTAMFEEVPKFGVTTSVSRACKDGQTIFGDNFNFGEGYDGSYMMVISDGMGSGPQAGRESKAVVELIEKFTSAGFSRTTAINTVNSIMSLKFSEDEKFSTVDLSAIDLYSGEVDFMKVGAVASIVKSGDTIDIIKSRSLPIGILDEADIEIHSKKVKNGDLIVMLTDGVTDCDEESSGKIDWILDYLCRNDNVSPEELSKGIINEAKRIGKNKVKDDMTVMVSRVHTA</sequence>
<feature type="transmembrane region" description="Helical" evidence="2">
    <location>
        <begin position="72"/>
        <end position="91"/>
    </location>
</feature>
<keyword evidence="2" id="KW-0472">Membrane</keyword>
<keyword evidence="2" id="KW-0812">Transmembrane</keyword>
<dbReference type="SMART" id="SM00331">
    <property type="entry name" value="PP2C_SIG"/>
    <property type="match status" value="1"/>
</dbReference>
<feature type="domain" description="PPM-type phosphatase" evidence="3">
    <location>
        <begin position="586"/>
        <end position="797"/>
    </location>
</feature>
<evidence type="ECO:0000313" key="5">
    <source>
        <dbReference type="Proteomes" id="UP000028542"/>
    </source>
</evidence>
<accession>A0A084JFD0</accession>
<dbReference type="Pfam" id="PF07228">
    <property type="entry name" value="SpoIIE"/>
    <property type="match status" value="1"/>
</dbReference>
<comment type="caution">
    <text evidence="4">The sequence shown here is derived from an EMBL/GenBank/DDBJ whole genome shotgun (WGS) entry which is preliminary data.</text>
</comment>
<feature type="transmembrane region" description="Helical" evidence="2">
    <location>
        <begin position="272"/>
        <end position="293"/>
    </location>
</feature>
<keyword evidence="1" id="KW-0378">Hydrolase</keyword>
<dbReference type="RefSeq" id="WP_035130737.1">
    <property type="nucleotide sequence ID" value="NZ_JPMD01000009.1"/>
</dbReference>
<feature type="transmembrane region" description="Helical" evidence="2">
    <location>
        <begin position="186"/>
        <end position="203"/>
    </location>
</feature>
<name>A0A084JFD0_9CLOT</name>
<protein>
    <submittedName>
        <fullName evidence="4">Stage II sporulation protein E</fullName>
    </submittedName>
</protein>
<dbReference type="NCBIfam" id="TIGR02865">
    <property type="entry name" value="spore_II_E"/>
    <property type="match status" value="1"/>
</dbReference>
<gene>
    <name evidence="4" type="ORF">IO99_04495</name>
</gene>
<evidence type="ECO:0000256" key="2">
    <source>
        <dbReference type="SAM" id="Phobius"/>
    </source>
</evidence>
<dbReference type="SUPFAM" id="SSF81606">
    <property type="entry name" value="PP2C-like"/>
    <property type="match status" value="1"/>
</dbReference>
<dbReference type="InterPro" id="IPR036457">
    <property type="entry name" value="PPM-type-like_dom_sf"/>
</dbReference>
<feature type="transmembrane region" description="Helical" evidence="2">
    <location>
        <begin position="97"/>
        <end position="115"/>
    </location>
</feature>
<proteinExistence type="predicted"/>
<feature type="transmembrane region" description="Helical" evidence="2">
    <location>
        <begin position="144"/>
        <end position="165"/>
    </location>
</feature>
<dbReference type="Proteomes" id="UP000028542">
    <property type="component" value="Unassembled WGS sequence"/>
</dbReference>
<dbReference type="InterPro" id="IPR014221">
    <property type="entry name" value="SpoII_E"/>
</dbReference>
<evidence type="ECO:0000313" key="4">
    <source>
        <dbReference type="EMBL" id="KEZ87664.1"/>
    </source>
</evidence>
<dbReference type="Pfam" id="PF19732">
    <property type="entry name" value="SpoIIE_N"/>
    <property type="match status" value="1"/>
</dbReference>
<dbReference type="PANTHER" id="PTHR43156:SF2">
    <property type="entry name" value="STAGE II SPORULATION PROTEIN E"/>
    <property type="match status" value="1"/>
</dbReference>
<dbReference type="STRING" id="318464.IO99_04495"/>
<feature type="transmembrane region" description="Helical" evidence="2">
    <location>
        <begin position="249"/>
        <end position="266"/>
    </location>
</feature>
<dbReference type="eggNOG" id="COG2208">
    <property type="taxonomic scope" value="Bacteria"/>
</dbReference>
<dbReference type="EMBL" id="JPMD01000009">
    <property type="protein sequence ID" value="KEZ87664.1"/>
    <property type="molecule type" value="Genomic_DNA"/>
</dbReference>
<organism evidence="4 5">
    <name type="scientific">Clostridium sulfidigenes</name>
    <dbReference type="NCBI Taxonomy" id="318464"/>
    <lineage>
        <taxon>Bacteria</taxon>
        <taxon>Bacillati</taxon>
        <taxon>Bacillota</taxon>
        <taxon>Clostridia</taxon>
        <taxon>Eubacteriales</taxon>
        <taxon>Clostridiaceae</taxon>
        <taxon>Clostridium</taxon>
    </lineage>
</organism>
<dbReference type="Gene3D" id="3.60.40.10">
    <property type="entry name" value="PPM-type phosphatase domain"/>
    <property type="match status" value="1"/>
</dbReference>
<feature type="transmembrane region" description="Helical" evidence="2">
    <location>
        <begin position="300"/>
        <end position="320"/>
    </location>
</feature>
<reference evidence="4 5" key="1">
    <citation type="submission" date="2014-07" db="EMBL/GenBank/DDBJ databases">
        <title>Draft genome of Clostridium sulfidigenes 113A isolated from sediments associated with methane hydrate from Krishna Godavari basin.</title>
        <authorList>
            <person name="Honkalas V.S."/>
            <person name="Dabir A.P."/>
            <person name="Arora P."/>
            <person name="Dhakephalkar P.K."/>
        </authorList>
    </citation>
    <scope>NUCLEOTIDE SEQUENCE [LARGE SCALE GENOMIC DNA]</scope>
    <source>
        <strain evidence="4 5">113A</strain>
    </source>
</reference>
<dbReference type="AlphaFoldDB" id="A0A084JFD0"/>